<gene>
    <name evidence="1" type="ORF">Taro_051993</name>
</gene>
<comment type="caution">
    <text evidence="1">The sequence shown here is derived from an EMBL/GenBank/DDBJ whole genome shotgun (WGS) entry which is preliminary data.</text>
</comment>
<protein>
    <submittedName>
        <fullName evidence="1">Uncharacterized protein</fullName>
    </submittedName>
</protein>
<evidence type="ECO:0000313" key="2">
    <source>
        <dbReference type="Proteomes" id="UP000652761"/>
    </source>
</evidence>
<sequence length="135" mass="15282">MLQGNLQLHIMPRDINGYHFLLLNSRIIKDLVTSPIYAGIKVNTVIIMPNQSNDPSKYGSQNKLDQQAEMSCSKKLEMDSCHWLCKTRNDGEQRTQASVSPKTSLINKLRSLAAIHCKWIQDIGCASQEMIGEHR</sequence>
<organism evidence="1 2">
    <name type="scientific">Colocasia esculenta</name>
    <name type="common">Wild taro</name>
    <name type="synonym">Arum esculentum</name>
    <dbReference type="NCBI Taxonomy" id="4460"/>
    <lineage>
        <taxon>Eukaryota</taxon>
        <taxon>Viridiplantae</taxon>
        <taxon>Streptophyta</taxon>
        <taxon>Embryophyta</taxon>
        <taxon>Tracheophyta</taxon>
        <taxon>Spermatophyta</taxon>
        <taxon>Magnoliopsida</taxon>
        <taxon>Liliopsida</taxon>
        <taxon>Araceae</taxon>
        <taxon>Aroideae</taxon>
        <taxon>Colocasieae</taxon>
        <taxon>Colocasia</taxon>
    </lineage>
</organism>
<name>A0A843XHE8_COLES</name>
<dbReference type="Proteomes" id="UP000652761">
    <property type="component" value="Unassembled WGS sequence"/>
</dbReference>
<dbReference type="AlphaFoldDB" id="A0A843XHE8"/>
<reference evidence="1" key="1">
    <citation type="submission" date="2017-07" db="EMBL/GenBank/DDBJ databases">
        <title>Taro Niue Genome Assembly and Annotation.</title>
        <authorList>
            <person name="Atibalentja N."/>
            <person name="Keating K."/>
            <person name="Fields C.J."/>
        </authorList>
    </citation>
    <scope>NUCLEOTIDE SEQUENCE</scope>
    <source>
        <strain evidence="1">Niue_2</strain>
        <tissue evidence="1">Leaf</tissue>
    </source>
</reference>
<proteinExistence type="predicted"/>
<evidence type="ECO:0000313" key="1">
    <source>
        <dbReference type="EMBL" id="MQM18994.1"/>
    </source>
</evidence>
<keyword evidence="2" id="KW-1185">Reference proteome</keyword>
<dbReference type="EMBL" id="NMUH01008570">
    <property type="protein sequence ID" value="MQM18994.1"/>
    <property type="molecule type" value="Genomic_DNA"/>
</dbReference>
<accession>A0A843XHE8</accession>